<evidence type="ECO:0000259" key="5">
    <source>
        <dbReference type="Pfam" id="PF01551"/>
    </source>
</evidence>
<dbReference type="InterPro" id="IPR016047">
    <property type="entry name" value="M23ase_b-sheet_dom"/>
</dbReference>
<reference evidence="8" key="1">
    <citation type="journal article" date="2023" name="Int. J. Syst. Evol. Microbiol.">
        <title>Claveliimonas bilis gen. nov., sp. nov., deoxycholic acid-producing bacteria isolated from human faeces, and reclassification of Sellimonas monacensis Zenner et al. 2021 as Claveliimonas monacensis comb. nov.</title>
        <authorList>
            <person name="Hisatomi A."/>
            <person name="Kastawa N.W.E.P.G."/>
            <person name="Song I."/>
            <person name="Ohkuma M."/>
            <person name="Fukiya S."/>
            <person name="Sakamoto M."/>
        </authorList>
    </citation>
    <scope>NUCLEOTIDE SEQUENCE [LARGE SCALE GENOMIC DNA]</scope>
    <source>
        <strain evidence="8">12BBH14</strain>
    </source>
</reference>
<gene>
    <name evidence="7" type="ORF">Lac1_26080</name>
</gene>
<dbReference type="Pfam" id="PF01551">
    <property type="entry name" value="Peptidase_M23"/>
    <property type="match status" value="1"/>
</dbReference>
<dbReference type="InterPro" id="IPR050570">
    <property type="entry name" value="Cell_wall_metabolism_enzyme"/>
</dbReference>
<feature type="compositionally biased region" description="Gly residues" evidence="3">
    <location>
        <begin position="231"/>
        <end position="241"/>
    </location>
</feature>
<evidence type="ECO:0000259" key="6">
    <source>
        <dbReference type="Pfam" id="PF24568"/>
    </source>
</evidence>
<dbReference type="PANTHER" id="PTHR21666:SF289">
    <property type="entry name" value="L-ALA--D-GLU ENDOPEPTIDASE"/>
    <property type="match status" value="1"/>
</dbReference>
<feature type="coiled-coil region" evidence="2">
    <location>
        <begin position="21"/>
        <end position="90"/>
    </location>
</feature>
<sequence length="380" mass="40990">MQKKRLVSVLLVGALTFGSAVQVKADDLQDAQNQASELQDKKAAAQAEKDNLAAQLEKIVDDMDKTKSDIEKKQEEIAAKTDELIAAQIDENNQYNSMKLRIQYMYENGNGQFLETLLESKSIAEFLSNAEYIAQISEYDRNMLVEFQDIVTEVEDQKKDLEEENKKLEEMQTSLQEQQTEMESLIESKSEEISSLSSELGEVNEKIASLKAEAERQARMQQEAQAAASGSSGGTSGGGGTTVTPTPPYTGGGSGRLQNPCPSAYISSEFGGRASPGGIGSTNHKGRDYAASTGSPIYAAASGSVIEVGYNGARGNYVIINHGDLATLYQHCSRILVSSGQSVSTGQNIALVGSTGASTGPHLHFEVWVNRTPVDPRLYL</sequence>
<organism evidence="7 8">
    <name type="scientific">Claveliimonas bilis</name>
    <dbReference type="NCBI Taxonomy" id="3028070"/>
    <lineage>
        <taxon>Bacteria</taxon>
        <taxon>Bacillati</taxon>
        <taxon>Bacillota</taxon>
        <taxon>Clostridia</taxon>
        <taxon>Lachnospirales</taxon>
        <taxon>Lachnospiraceae</taxon>
        <taxon>Claveliimonas</taxon>
    </lineage>
</organism>
<evidence type="ECO:0000256" key="4">
    <source>
        <dbReference type="SAM" id="SignalP"/>
    </source>
</evidence>
<accession>A0ABN6YZZ8</accession>
<dbReference type="PANTHER" id="PTHR21666">
    <property type="entry name" value="PEPTIDASE-RELATED"/>
    <property type="match status" value="1"/>
</dbReference>
<feature type="signal peptide" evidence="4">
    <location>
        <begin position="1"/>
        <end position="25"/>
    </location>
</feature>
<feature type="domain" description="Peptidoglycan hydrolase PcsB coiled-coil" evidence="6">
    <location>
        <begin position="95"/>
        <end position="156"/>
    </location>
</feature>
<dbReference type="RefSeq" id="WP_316265481.1">
    <property type="nucleotide sequence ID" value="NZ_AP027742.1"/>
</dbReference>
<dbReference type="SUPFAM" id="SSF51261">
    <property type="entry name" value="Duplicated hybrid motif"/>
    <property type="match status" value="1"/>
</dbReference>
<feature type="domain" description="M23ase beta-sheet core" evidence="5">
    <location>
        <begin position="283"/>
        <end position="376"/>
    </location>
</feature>
<evidence type="ECO:0000256" key="3">
    <source>
        <dbReference type="SAM" id="MobiDB-lite"/>
    </source>
</evidence>
<protein>
    <submittedName>
        <fullName evidence="7">Peptidase M23</fullName>
    </submittedName>
</protein>
<feature type="region of interest" description="Disordered" evidence="3">
    <location>
        <begin position="213"/>
        <end position="269"/>
    </location>
</feature>
<dbReference type="EMBL" id="AP027742">
    <property type="protein sequence ID" value="BDZ78425.1"/>
    <property type="molecule type" value="Genomic_DNA"/>
</dbReference>
<feature type="chain" id="PRO_5046727420" evidence="4">
    <location>
        <begin position="26"/>
        <end position="380"/>
    </location>
</feature>
<dbReference type="Proteomes" id="UP001305815">
    <property type="component" value="Chromosome"/>
</dbReference>
<feature type="region of interest" description="Disordered" evidence="3">
    <location>
        <begin position="169"/>
        <end position="200"/>
    </location>
</feature>
<keyword evidence="2" id="KW-0175">Coiled coil</keyword>
<dbReference type="Gene3D" id="6.10.250.3150">
    <property type="match status" value="1"/>
</dbReference>
<dbReference type="InterPro" id="IPR057309">
    <property type="entry name" value="PcsB_CC"/>
</dbReference>
<dbReference type="InterPro" id="IPR011055">
    <property type="entry name" value="Dup_hybrid_motif"/>
</dbReference>
<keyword evidence="8" id="KW-1185">Reference proteome</keyword>
<evidence type="ECO:0000313" key="8">
    <source>
        <dbReference type="Proteomes" id="UP001305815"/>
    </source>
</evidence>
<dbReference type="CDD" id="cd12797">
    <property type="entry name" value="M23_peptidase"/>
    <property type="match status" value="1"/>
</dbReference>
<keyword evidence="1 4" id="KW-0732">Signal</keyword>
<feature type="compositionally biased region" description="Low complexity" evidence="3">
    <location>
        <begin position="219"/>
        <end position="230"/>
    </location>
</feature>
<dbReference type="Gene3D" id="2.70.70.10">
    <property type="entry name" value="Glucose Permease (Domain IIA)"/>
    <property type="match status" value="1"/>
</dbReference>
<name>A0ABN6YZZ8_9FIRM</name>
<dbReference type="Pfam" id="PF24568">
    <property type="entry name" value="CC_PcsB"/>
    <property type="match status" value="1"/>
</dbReference>
<evidence type="ECO:0000313" key="7">
    <source>
        <dbReference type="EMBL" id="BDZ78425.1"/>
    </source>
</evidence>
<evidence type="ECO:0000256" key="1">
    <source>
        <dbReference type="ARBA" id="ARBA00022729"/>
    </source>
</evidence>
<proteinExistence type="predicted"/>
<evidence type="ECO:0000256" key="2">
    <source>
        <dbReference type="SAM" id="Coils"/>
    </source>
</evidence>